<dbReference type="InterPro" id="IPR018720">
    <property type="entry name" value="DUF2249"/>
</dbReference>
<dbReference type="InterPro" id="IPR036868">
    <property type="entry name" value="TusA-like_sf"/>
</dbReference>
<dbReference type="OrthoDB" id="5958858at2"/>
<dbReference type="Proteomes" id="UP000322981">
    <property type="component" value="Unassembled WGS sequence"/>
</dbReference>
<gene>
    <name evidence="2" type="ORF">F2Q65_00800</name>
</gene>
<protein>
    <submittedName>
        <fullName evidence="2">DUF2249 domain-containing protein</fullName>
    </submittedName>
</protein>
<sequence length="90" mass="9993">MSASAPTVTLDVRKLPPPEPLERILDALADLPADCTLRVVHRREPFPLYDLLRGMGYTWRTRGEDEHFEILIWPLDATPSRGSGGAPAPC</sequence>
<evidence type="ECO:0000259" key="1">
    <source>
        <dbReference type="Pfam" id="PF10006"/>
    </source>
</evidence>
<organism evidence="2 3">
    <name type="scientific">Thiohalocapsa marina</name>
    <dbReference type="NCBI Taxonomy" id="424902"/>
    <lineage>
        <taxon>Bacteria</taxon>
        <taxon>Pseudomonadati</taxon>
        <taxon>Pseudomonadota</taxon>
        <taxon>Gammaproteobacteria</taxon>
        <taxon>Chromatiales</taxon>
        <taxon>Chromatiaceae</taxon>
        <taxon>Thiohalocapsa</taxon>
    </lineage>
</organism>
<dbReference type="Pfam" id="PF10006">
    <property type="entry name" value="DUF2249"/>
    <property type="match status" value="1"/>
</dbReference>
<dbReference type="SUPFAM" id="SSF64307">
    <property type="entry name" value="SirA-like"/>
    <property type="match status" value="1"/>
</dbReference>
<proteinExistence type="predicted"/>
<dbReference type="EMBL" id="VWXX01000001">
    <property type="protein sequence ID" value="KAA6187814.1"/>
    <property type="molecule type" value="Genomic_DNA"/>
</dbReference>
<name>A0A5M8FVG7_9GAMM</name>
<feature type="domain" description="DUF2249" evidence="1">
    <location>
        <begin position="9"/>
        <end position="73"/>
    </location>
</feature>
<dbReference type="AlphaFoldDB" id="A0A5M8FVG7"/>
<evidence type="ECO:0000313" key="2">
    <source>
        <dbReference type="EMBL" id="KAA6187814.1"/>
    </source>
</evidence>
<evidence type="ECO:0000313" key="3">
    <source>
        <dbReference type="Proteomes" id="UP000322981"/>
    </source>
</evidence>
<comment type="caution">
    <text evidence="2">The sequence shown here is derived from an EMBL/GenBank/DDBJ whole genome shotgun (WGS) entry which is preliminary data.</text>
</comment>
<keyword evidence="3" id="KW-1185">Reference proteome</keyword>
<dbReference type="RefSeq" id="WP_150089428.1">
    <property type="nucleotide sequence ID" value="NZ_JBFUOH010000011.1"/>
</dbReference>
<reference evidence="2 3" key="1">
    <citation type="submission" date="2019-09" db="EMBL/GenBank/DDBJ databases">
        <title>Whole-genome sequence of the purple sulfur bacterium Thiohalocapsa marina DSM 19078.</title>
        <authorList>
            <person name="Kyndt J.A."/>
            <person name="Meyer T.E."/>
        </authorList>
    </citation>
    <scope>NUCLEOTIDE SEQUENCE [LARGE SCALE GENOMIC DNA]</scope>
    <source>
        <strain evidence="2 3">DSM 19078</strain>
    </source>
</reference>
<accession>A0A5M8FVG7</accession>